<feature type="non-terminal residue" evidence="1">
    <location>
        <position position="75"/>
    </location>
</feature>
<organism evidence="1 2">
    <name type="scientific">Racocetra persica</name>
    <dbReference type="NCBI Taxonomy" id="160502"/>
    <lineage>
        <taxon>Eukaryota</taxon>
        <taxon>Fungi</taxon>
        <taxon>Fungi incertae sedis</taxon>
        <taxon>Mucoromycota</taxon>
        <taxon>Glomeromycotina</taxon>
        <taxon>Glomeromycetes</taxon>
        <taxon>Diversisporales</taxon>
        <taxon>Gigasporaceae</taxon>
        <taxon>Racocetra</taxon>
    </lineage>
</organism>
<accession>A0ACA9QC86</accession>
<reference evidence="1" key="1">
    <citation type="submission" date="2021-06" db="EMBL/GenBank/DDBJ databases">
        <authorList>
            <person name="Kallberg Y."/>
            <person name="Tangrot J."/>
            <person name="Rosling A."/>
        </authorList>
    </citation>
    <scope>NUCLEOTIDE SEQUENCE</scope>
    <source>
        <strain evidence="1">MA461A</strain>
    </source>
</reference>
<protein>
    <submittedName>
        <fullName evidence="1">19882_t:CDS:1</fullName>
    </submittedName>
</protein>
<gene>
    <name evidence="1" type="ORF">RPERSI_LOCUS13294</name>
</gene>
<sequence length="75" mass="8335">LNCLGVELTENELREMANLVLKKTVNLKDPIFQEEDIVPHETSSNISSDTNDNNGKSSSSMDFNPENLVDAILNE</sequence>
<name>A0ACA9QC86_9GLOM</name>
<keyword evidence="2" id="KW-1185">Reference proteome</keyword>
<dbReference type="EMBL" id="CAJVQC010029368">
    <property type="protein sequence ID" value="CAG8742476.1"/>
    <property type="molecule type" value="Genomic_DNA"/>
</dbReference>
<feature type="non-terminal residue" evidence="1">
    <location>
        <position position="1"/>
    </location>
</feature>
<comment type="caution">
    <text evidence="1">The sequence shown here is derived from an EMBL/GenBank/DDBJ whole genome shotgun (WGS) entry which is preliminary data.</text>
</comment>
<proteinExistence type="predicted"/>
<dbReference type="Proteomes" id="UP000789920">
    <property type="component" value="Unassembled WGS sequence"/>
</dbReference>
<evidence type="ECO:0000313" key="1">
    <source>
        <dbReference type="EMBL" id="CAG8742476.1"/>
    </source>
</evidence>
<evidence type="ECO:0000313" key="2">
    <source>
        <dbReference type="Proteomes" id="UP000789920"/>
    </source>
</evidence>